<dbReference type="AlphaFoldDB" id="A0A9D4X5Q0"/>
<feature type="compositionally biased region" description="Low complexity" evidence="1">
    <location>
        <begin position="433"/>
        <end position="446"/>
    </location>
</feature>
<accession>A0A9D4X5Q0</accession>
<evidence type="ECO:0000313" key="3">
    <source>
        <dbReference type="EMBL" id="KAI5414746.1"/>
    </source>
</evidence>
<proteinExistence type="predicted"/>
<dbReference type="InterPro" id="IPR013087">
    <property type="entry name" value="Znf_C2H2_type"/>
</dbReference>
<evidence type="ECO:0000256" key="1">
    <source>
        <dbReference type="SAM" id="MobiDB-lite"/>
    </source>
</evidence>
<keyword evidence="4" id="KW-1185">Reference proteome</keyword>
<evidence type="ECO:0000259" key="2">
    <source>
        <dbReference type="SMART" id="SM00451"/>
    </source>
</evidence>
<feature type="compositionally biased region" description="Basic and acidic residues" evidence="1">
    <location>
        <begin position="283"/>
        <end position="295"/>
    </location>
</feature>
<feature type="region of interest" description="Disordered" evidence="1">
    <location>
        <begin position="218"/>
        <end position="242"/>
    </location>
</feature>
<feature type="compositionally biased region" description="Polar residues" evidence="1">
    <location>
        <begin position="13"/>
        <end position="24"/>
    </location>
</feature>
<evidence type="ECO:0000313" key="4">
    <source>
        <dbReference type="Proteomes" id="UP001058974"/>
    </source>
</evidence>
<reference evidence="3 4" key="1">
    <citation type="journal article" date="2022" name="Nat. Genet.">
        <title>Improved pea reference genome and pan-genome highlight genomic features and evolutionary characteristics.</title>
        <authorList>
            <person name="Yang T."/>
            <person name="Liu R."/>
            <person name="Luo Y."/>
            <person name="Hu S."/>
            <person name="Wang D."/>
            <person name="Wang C."/>
            <person name="Pandey M.K."/>
            <person name="Ge S."/>
            <person name="Xu Q."/>
            <person name="Li N."/>
            <person name="Li G."/>
            <person name="Huang Y."/>
            <person name="Saxena R.K."/>
            <person name="Ji Y."/>
            <person name="Li M."/>
            <person name="Yan X."/>
            <person name="He Y."/>
            <person name="Liu Y."/>
            <person name="Wang X."/>
            <person name="Xiang C."/>
            <person name="Varshney R.K."/>
            <person name="Ding H."/>
            <person name="Gao S."/>
            <person name="Zong X."/>
        </authorList>
    </citation>
    <scope>NUCLEOTIDE SEQUENCE [LARGE SCALE GENOMIC DNA]</scope>
    <source>
        <strain evidence="3 4">cv. Zhongwan 6</strain>
    </source>
</reference>
<dbReference type="Gramene" id="Psat04G0027700-T1">
    <property type="protein sequence ID" value="KAI5414746.1"/>
    <property type="gene ID" value="KIW84_040277"/>
</dbReference>
<feature type="compositionally biased region" description="Basic residues" evidence="1">
    <location>
        <begin position="219"/>
        <end position="240"/>
    </location>
</feature>
<dbReference type="Proteomes" id="UP001058974">
    <property type="component" value="Chromosome 4"/>
</dbReference>
<organism evidence="3 4">
    <name type="scientific">Pisum sativum</name>
    <name type="common">Garden pea</name>
    <name type="synonym">Lathyrus oleraceus</name>
    <dbReference type="NCBI Taxonomy" id="3888"/>
    <lineage>
        <taxon>Eukaryota</taxon>
        <taxon>Viridiplantae</taxon>
        <taxon>Streptophyta</taxon>
        <taxon>Embryophyta</taxon>
        <taxon>Tracheophyta</taxon>
        <taxon>Spermatophyta</taxon>
        <taxon>Magnoliopsida</taxon>
        <taxon>eudicotyledons</taxon>
        <taxon>Gunneridae</taxon>
        <taxon>Pentapetalae</taxon>
        <taxon>rosids</taxon>
        <taxon>fabids</taxon>
        <taxon>Fabales</taxon>
        <taxon>Fabaceae</taxon>
        <taxon>Papilionoideae</taxon>
        <taxon>50 kb inversion clade</taxon>
        <taxon>NPAAA clade</taxon>
        <taxon>Hologalegina</taxon>
        <taxon>IRL clade</taxon>
        <taxon>Fabeae</taxon>
        <taxon>Lathyrus</taxon>
    </lineage>
</organism>
<dbReference type="SUPFAM" id="SSF57667">
    <property type="entry name" value="beta-beta-alpha zinc fingers"/>
    <property type="match status" value="2"/>
</dbReference>
<feature type="domain" description="U1-type" evidence="2">
    <location>
        <begin position="196"/>
        <end position="230"/>
    </location>
</feature>
<dbReference type="SMART" id="SM00451">
    <property type="entry name" value="ZnF_U1"/>
    <property type="match status" value="2"/>
</dbReference>
<comment type="caution">
    <text evidence="3">The sequence shown here is derived from an EMBL/GenBank/DDBJ whole genome shotgun (WGS) entry which is preliminary data.</text>
</comment>
<feature type="region of interest" description="Disordered" evidence="1">
    <location>
        <begin position="283"/>
        <end position="308"/>
    </location>
</feature>
<feature type="domain" description="U1-type" evidence="2">
    <location>
        <begin position="397"/>
        <end position="431"/>
    </location>
</feature>
<dbReference type="GO" id="GO:0008270">
    <property type="term" value="F:zinc ion binding"/>
    <property type="evidence" value="ECO:0007669"/>
    <property type="project" value="InterPro"/>
</dbReference>
<dbReference type="GO" id="GO:0003676">
    <property type="term" value="F:nucleic acid binding"/>
    <property type="evidence" value="ECO:0007669"/>
    <property type="project" value="InterPro"/>
</dbReference>
<dbReference type="Pfam" id="PF12874">
    <property type="entry name" value="zf-met"/>
    <property type="match status" value="2"/>
</dbReference>
<protein>
    <recommendedName>
        <fullName evidence="2">U1-type domain-containing protein</fullName>
    </recommendedName>
</protein>
<dbReference type="PANTHER" id="PTHR47487">
    <property type="entry name" value="OS06G0651300 PROTEIN-RELATED"/>
    <property type="match status" value="1"/>
</dbReference>
<sequence length="456" mass="50748">MEFKFRAVDNKEPPTTSLHSLPDRSLQSRPIENPLLLQQHAFKTEKTICDIYSCSFSVEGSFSGFRMPLSGEAALRREIEKELIRREILRRSELEEEVRRELAMEKEFGISIQRPLMSIQGLMSHWSNSSVMNPAAEPPSILPPAEINPSPEISDKGKVIVLAKPDPNLFNAKRKATTPLVSEIEPLAFSSKKKSKEEWSCALCEIKATSESGLNAHLNGKKHKAREARQNRKIAKRNKKSRDNVMVAETDVTTTKLLVDAEKDQQLLQPCTTLEVMNETAVDKGVEESKREEQLAKTVADNDASATESKNEKFVAMMVGKNEEQLGETVADNGGSVIKSTNEDKLVEMMIGNDIIKFENGGLVAEKSQNVGSLESKRDAAMDEAEKISALTKRRKVEPLWCEICEISTFSKAVMEGHVKGKKHIKKMNKFGQNNVSPPSTSSVSQKAPPMLIKDA</sequence>
<feature type="region of interest" description="Disordered" evidence="1">
    <location>
        <begin position="5"/>
        <end position="24"/>
    </location>
</feature>
<dbReference type="InterPro" id="IPR036236">
    <property type="entry name" value="Znf_C2H2_sf"/>
</dbReference>
<dbReference type="Gene3D" id="3.30.160.60">
    <property type="entry name" value="Classic Zinc Finger"/>
    <property type="match status" value="2"/>
</dbReference>
<dbReference type="InterPro" id="IPR003604">
    <property type="entry name" value="Matrin/U1-like-C_Znf_C2H2"/>
</dbReference>
<gene>
    <name evidence="3" type="ORF">KIW84_040277</name>
</gene>
<dbReference type="EMBL" id="JAMSHJ010000004">
    <property type="protein sequence ID" value="KAI5414746.1"/>
    <property type="molecule type" value="Genomic_DNA"/>
</dbReference>
<dbReference type="PANTHER" id="PTHR47487:SF8">
    <property type="entry name" value="OS08G0270900 PROTEIN"/>
    <property type="match status" value="1"/>
</dbReference>
<name>A0A9D4X5Q0_PEA</name>
<feature type="region of interest" description="Disordered" evidence="1">
    <location>
        <begin position="430"/>
        <end position="456"/>
    </location>
</feature>